<dbReference type="PhylomeDB" id="K6V2S9"/>
<proteinExistence type="predicted"/>
<evidence type="ECO:0000313" key="2">
    <source>
        <dbReference type="Proteomes" id="UP000006319"/>
    </source>
</evidence>
<dbReference type="KEGG" id="pcy:PCYB_003440"/>
<dbReference type="Pfam" id="PF05795">
    <property type="entry name" value="Plasmodium_Vir"/>
    <property type="match status" value="1"/>
</dbReference>
<dbReference type="AlphaFoldDB" id="K6V2S9"/>
<name>K6V2S9_PLACD</name>
<reference evidence="1 2" key="1">
    <citation type="journal article" date="2012" name="Nat. Genet.">
        <title>Plasmodium cynomolgi genome sequences provide insight into Plasmodium vivax and the monkey malaria clade.</title>
        <authorList>
            <person name="Tachibana S."/>
            <person name="Sullivan S.A."/>
            <person name="Kawai S."/>
            <person name="Nakamura S."/>
            <person name="Kim H.R."/>
            <person name="Goto N."/>
            <person name="Arisue N."/>
            <person name="Palacpac N.M.Q."/>
            <person name="Honma H."/>
            <person name="Yagi M."/>
            <person name="Tougan T."/>
            <person name="Katakai Y."/>
            <person name="Kaneko O."/>
            <person name="Mita T."/>
            <person name="Kita K."/>
            <person name="Yasutomi Y."/>
            <person name="Sutton P.L."/>
            <person name="Shakhbatyan R."/>
            <person name="Horii T."/>
            <person name="Yasunaga T."/>
            <person name="Barnwell J.W."/>
            <person name="Escalante A.A."/>
            <person name="Carlton J.M."/>
            <person name="Tanabe K."/>
        </authorList>
    </citation>
    <scope>NUCLEOTIDE SEQUENCE [LARGE SCALE GENOMIC DNA]</scope>
    <source>
        <strain evidence="1 2">B</strain>
    </source>
</reference>
<protein>
    <recommendedName>
        <fullName evidence="3">CYIR protein</fullName>
    </recommendedName>
</protein>
<dbReference type="GeneID" id="14696137"/>
<evidence type="ECO:0008006" key="3">
    <source>
        <dbReference type="Google" id="ProtNLM"/>
    </source>
</evidence>
<dbReference type="EMBL" id="DF157402">
    <property type="protein sequence ID" value="GAB69595.1"/>
    <property type="molecule type" value="Genomic_DNA"/>
</dbReference>
<gene>
    <name evidence="1" type="ORF">PCYB_003440</name>
</gene>
<organism evidence="1 2">
    <name type="scientific">Plasmodium cynomolgi (strain B)</name>
    <dbReference type="NCBI Taxonomy" id="1120755"/>
    <lineage>
        <taxon>Eukaryota</taxon>
        <taxon>Sar</taxon>
        <taxon>Alveolata</taxon>
        <taxon>Apicomplexa</taxon>
        <taxon>Aconoidasida</taxon>
        <taxon>Haemosporida</taxon>
        <taxon>Plasmodiidae</taxon>
        <taxon>Plasmodium</taxon>
        <taxon>Plasmodium (Plasmodium)</taxon>
    </lineage>
</organism>
<sequence length="289" mass="33832">MYKTFKKFETFKNSKKHSYKNNPEYCVYLYHWLYKVTEGSNISDTFIGIIFKVFHENFSDLKEEHICPYYLYEYKKEIYKSKDLVKLSYLQHNVVDIMKILKNTKDKDYCYCQKYLKDCVDIYIEMMRRLCPDNEEGNDSSEIICPELIKFRVNYNFLTKDNKIEKEIPHIDTGERELELLNCPLKGERSGLISDARPSSDAAASQALSNVKTLPIALGTISGVTSILALLYKFTPLGLWINTKILGRDKLLDNIKKNEQQFLLNTAHIRDINSGDTIYRIKYNSVLNE</sequence>
<keyword evidence="2" id="KW-1185">Reference proteome</keyword>
<dbReference type="RefSeq" id="XP_004227813.1">
    <property type="nucleotide sequence ID" value="XM_004227765.1"/>
</dbReference>
<dbReference type="OrthoDB" id="388548at2759"/>
<dbReference type="InterPro" id="IPR008780">
    <property type="entry name" value="Plasmodium_Vir"/>
</dbReference>
<dbReference type="Proteomes" id="UP000006319">
    <property type="component" value="Unassembled WGS sequence"/>
</dbReference>
<dbReference type="VEuPathDB" id="PlasmoDB:PCYB_003440"/>
<accession>K6V2S9</accession>
<evidence type="ECO:0000313" key="1">
    <source>
        <dbReference type="EMBL" id="GAB69595.1"/>
    </source>
</evidence>